<dbReference type="RefSeq" id="WP_146301666.1">
    <property type="nucleotide sequence ID" value="NZ_CP042301.2"/>
</dbReference>
<name>A0A5B8L5M0_9HYPH</name>
<reference evidence="2" key="1">
    <citation type="submission" date="2020-04" db="EMBL/GenBank/DDBJ databases">
        <title>Nitratireductor sp. nov. isolated from mangrove soil.</title>
        <authorList>
            <person name="Ye Y."/>
        </authorList>
    </citation>
    <scope>NUCLEOTIDE SEQUENCE</scope>
    <source>
        <strain evidence="2">SY7</strain>
    </source>
</reference>
<accession>A0A5B8L5M0</accession>
<gene>
    <name evidence="2" type="ORF">FQ775_23165</name>
</gene>
<dbReference type="Proteomes" id="UP000321389">
    <property type="component" value="Chromosome"/>
</dbReference>
<protein>
    <submittedName>
        <fullName evidence="2">Uncharacterized protein</fullName>
    </submittedName>
</protein>
<dbReference type="KEGG" id="niy:FQ775_23165"/>
<feature type="signal peptide" evidence="1">
    <location>
        <begin position="1"/>
        <end position="23"/>
    </location>
</feature>
<proteinExistence type="predicted"/>
<feature type="chain" id="PRO_5022942613" evidence="1">
    <location>
        <begin position="24"/>
        <end position="256"/>
    </location>
</feature>
<sequence>MRALLPAAILAALGAADPAAAQALTIGENDIVSLSGAPEVVSAAARVDAAGRPALDLTMRFPNECYADIGAKVFAMRAGDGPPHAVVTQRVTDTACIEIFQPVERGVTILLPSVMAADEIRLIARSSAGPVQTLQTTIAGAPGENAIAEAETLAGFAPAATDITVAAPESGPGYTVHATLTLDPGCAPDGLSARLFEVPDAEGQPSLDVLFVSAPAGCGGSGTAEIGINVETPQAPAGRSLYVANEAEPLPRPLAP</sequence>
<evidence type="ECO:0000313" key="3">
    <source>
        <dbReference type="Proteomes" id="UP000321389"/>
    </source>
</evidence>
<evidence type="ECO:0000313" key="2">
    <source>
        <dbReference type="EMBL" id="QDZ03033.1"/>
    </source>
</evidence>
<evidence type="ECO:0000256" key="1">
    <source>
        <dbReference type="SAM" id="SignalP"/>
    </source>
</evidence>
<organism evidence="2 3">
    <name type="scientific">Nitratireductor mangrovi</name>
    <dbReference type="NCBI Taxonomy" id="2599600"/>
    <lineage>
        <taxon>Bacteria</taxon>
        <taxon>Pseudomonadati</taxon>
        <taxon>Pseudomonadota</taxon>
        <taxon>Alphaproteobacteria</taxon>
        <taxon>Hyphomicrobiales</taxon>
        <taxon>Phyllobacteriaceae</taxon>
        <taxon>Nitratireductor</taxon>
    </lineage>
</organism>
<keyword evidence="3" id="KW-1185">Reference proteome</keyword>
<dbReference type="EMBL" id="CP042301">
    <property type="protein sequence ID" value="QDZ03033.1"/>
    <property type="molecule type" value="Genomic_DNA"/>
</dbReference>
<keyword evidence="1" id="KW-0732">Signal</keyword>
<dbReference type="AlphaFoldDB" id="A0A5B8L5M0"/>